<keyword evidence="2" id="KW-1185">Reference proteome</keyword>
<dbReference type="Pfam" id="PF13692">
    <property type="entry name" value="Glyco_trans_1_4"/>
    <property type="match status" value="1"/>
</dbReference>
<dbReference type="RefSeq" id="WP_269560026.1">
    <property type="nucleotide sequence ID" value="NZ_CP114767.1"/>
</dbReference>
<dbReference type="CDD" id="cd03801">
    <property type="entry name" value="GT4_PimA-like"/>
    <property type="match status" value="1"/>
</dbReference>
<gene>
    <name evidence="1" type="ORF">O3303_00050</name>
</gene>
<dbReference type="Gene3D" id="3.40.50.2000">
    <property type="entry name" value="Glycogen Phosphorylase B"/>
    <property type="match status" value="2"/>
</dbReference>
<dbReference type="PANTHER" id="PTHR12526">
    <property type="entry name" value="GLYCOSYLTRANSFERASE"/>
    <property type="match status" value="1"/>
</dbReference>
<dbReference type="Proteomes" id="UP001211005">
    <property type="component" value="Chromosome"/>
</dbReference>
<sequence length="380" mass="43270">MRIAFVSLMYDAAWGGSEVLWAKTATQALREGHEVMISTYAWPQLAQPLQELMAAGARTHFRRRYEPTLKFRAIDWLTRLPRKGQLPEISALQRFDPQVVVISQGGWNDLLFHEQLYNWVRQRPFLLICHNYHDPVRQSETQRLRMISLFGQAREVLMISELQRQVIRRQLAAPLPNTRVVQNPLHLPAHYPIPYPALPDSGTMQLAVVGSFDVDRKGQDVLLEVLADPTWQARNWHLNFYGLGPDEDYLRRLIVFYNLQSRVTLHGHVTDSTVIWQNTHLLIVPSRIESGPMVVQEAALCGRPVAAADVGLVRTWVREGVTGFIAAASSVHALHEMLERAWDKRIEWPTMGAAAARYAQQFPMSDPAADMLQHILAAEA</sequence>
<dbReference type="EMBL" id="CP114767">
    <property type="protein sequence ID" value="WBA41968.1"/>
    <property type="molecule type" value="Genomic_DNA"/>
</dbReference>
<evidence type="ECO:0000313" key="1">
    <source>
        <dbReference type="EMBL" id="WBA41968.1"/>
    </source>
</evidence>
<accession>A0ABY7LNH2</accession>
<organism evidence="1 2">
    <name type="scientific">Hymenobacter canadensis</name>
    <dbReference type="NCBI Taxonomy" id="2999067"/>
    <lineage>
        <taxon>Bacteria</taxon>
        <taxon>Pseudomonadati</taxon>
        <taxon>Bacteroidota</taxon>
        <taxon>Cytophagia</taxon>
        <taxon>Cytophagales</taxon>
        <taxon>Hymenobacteraceae</taxon>
        <taxon>Hymenobacter</taxon>
    </lineage>
</organism>
<name>A0ABY7LNH2_9BACT</name>
<reference evidence="1 2" key="1">
    <citation type="submission" date="2022-12" db="EMBL/GenBank/DDBJ databases">
        <title>Hymenobacter canadensis sp. nov. isolated from lake water of the Cambridge Bay, Canada.</title>
        <authorList>
            <person name="Kim W.H."/>
            <person name="Lee Y.M."/>
        </authorList>
    </citation>
    <scope>NUCLEOTIDE SEQUENCE [LARGE SCALE GENOMIC DNA]</scope>
    <source>
        <strain evidence="1 2">PAMC 29467</strain>
    </source>
</reference>
<dbReference type="SUPFAM" id="SSF53756">
    <property type="entry name" value="UDP-Glycosyltransferase/glycogen phosphorylase"/>
    <property type="match status" value="1"/>
</dbReference>
<proteinExistence type="predicted"/>
<protein>
    <submittedName>
        <fullName evidence="1">Glycosyltransferase family 4 protein</fullName>
    </submittedName>
</protein>
<evidence type="ECO:0000313" key="2">
    <source>
        <dbReference type="Proteomes" id="UP001211005"/>
    </source>
</evidence>